<dbReference type="Gene3D" id="2.40.30.70">
    <property type="entry name" value="YaeB-like"/>
    <property type="match status" value="1"/>
</dbReference>
<evidence type="ECO:0000259" key="3">
    <source>
        <dbReference type="PROSITE" id="PS51668"/>
    </source>
</evidence>
<dbReference type="RefSeq" id="WP_087455568.1">
    <property type="nucleotide sequence ID" value="NZ_CP021434.1"/>
</dbReference>
<dbReference type="Pfam" id="PF01980">
    <property type="entry name" value="TrmO_N"/>
    <property type="match status" value="1"/>
</dbReference>
<reference evidence="5" key="1">
    <citation type="submission" date="2017-05" db="EMBL/GenBank/DDBJ databases">
        <authorList>
            <person name="Sung H."/>
        </authorList>
    </citation>
    <scope>NUCLEOTIDE SEQUENCE [LARGE SCALE GENOMIC DNA]</scope>
    <source>
        <strain evidence="5">AR23208</strain>
    </source>
</reference>
<dbReference type="CDD" id="cd09281">
    <property type="entry name" value="UPF0066"/>
    <property type="match status" value="1"/>
</dbReference>
<sequence>MSDWKQEITVQPIGVVRSPRDEAIDDFWGSVESVIELDPEQFTPDVAAGLSDFSHVDVVFFMNRVKPEKIETTARHPRGNTEWPQVGIFAQRAKGRPNRLGVTNCQLVKVEGLSITVRGLDAIEGTPVVDLKPYMAEFGPRGEVKQPEWSHVLMQEYFLG</sequence>
<keyword evidence="5" id="KW-1185">Reference proteome</keyword>
<feature type="domain" description="TsaA-like" evidence="3">
    <location>
        <begin position="10"/>
        <end position="143"/>
    </location>
</feature>
<evidence type="ECO:0000313" key="5">
    <source>
        <dbReference type="Proteomes" id="UP000195437"/>
    </source>
</evidence>
<dbReference type="OrthoDB" id="9799092at2"/>
<organism evidence="4 5">
    <name type="scientific">Tumebacillus avium</name>
    <dbReference type="NCBI Taxonomy" id="1903704"/>
    <lineage>
        <taxon>Bacteria</taxon>
        <taxon>Bacillati</taxon>
        <taxon>Bacillota</taxon>
        <taxon>Bacilli</taxon>
        <taxon>Bacillales</taxon>
        <taxon>Alicyclobacillaceae</taxon>
        <taxon>Tumebacillus</taxon>
    </lineage>
</organism>
<dbReference type="AlphaFoldDB" id="A0A1Y0IIP7"/>
<keyword evidence="4" id="KW-0808">Transferase</keyword>
<dbReference type="GO" id="GO:0008168">
    <property type="term" value="F:methyltransferase activity"/>
    <property type="evidence" value="ECO:0007669"/>
    <property type="project" value="UniProtKB-KW"/>
</dbReference>
<protein>
    <submittedName>
        <fullName evidence="4">tRNA (N6-threonylcarbamoyladenosine(37)-N6)-methyltransferase TrmO</fullName>
    </submittedName>
</protein>
<keyword evidence="4" id="KW-0489">Methyltransferase</keyword>
<dbReference type="PANTHER" id="PTHR12818:SF0">
    <property type="entry name" value="TRNA (ADENINE(37)-N6)-METHYLTRANSFERASE"/>
    <property type="match status" value="1"/>
</dbReference>
<dbReference type="EMBL" id="CP021434">
    <property type="protein sequence ID" value="ARU60180.1"/>
    <property type="molecule type" value="Genomic_DNA"/>
</dbReference>
<dbReference type="PANTHER" id="PTHR12818">
    <property type="entry name" value="TRNA (ADENINE(37)-N6)-METHYLTRANSFERASE"/>
    <property type="match status" value="1"/>
</dbReference>
<evidence type="ECO:0000256" key="1">
    <source>
        <dbReference type="ARBA" id="ARBA00022691"/>
    </source>
</evidence>
<evidence type="ECO:0000313" key="4">
    <source>
        <dbReference type="EMBL" id="ARU60180.1"/>
    </source>
</evidence>
<dbReference type="KEGG" id="tum:CBW65_03245"/>
<dbReference type="SUPFAM" id="SSF118196">
    <property type="entry name" value="YaeB-like"/>
    <property type="match status" value="1"/>
</dbReference>
<dbReference type="InterPro" id="IPR023370">
    <property type="entry name" value="TrmO-like_N"/>
</dbReference>
<proteinExistence type="inferred from homology"/>
<dbReference type="GO" id="GO:0032259">
    <property type="term" value="P:methylation"/>
    <property type="evidence" value="ECO:0007669"/>
    <property type="project" value="UniProtKB-KW"/>
</dbReference>
<keyword evidence="1" id="KW-0949">S-adenosyl-L-methionine</keyword>
<dbReference type="InterPro" id="IPR036414">
    <property type="entry name" value="YaeB_N_sf"/>
</dbReference>
<dbReference type="PROSITE" id="PS51668">
    <property type="entry name" value="TSAA_2"/>
    <property type="match status" value="1"/>
</dbReference>
<dbReference type="Proteomes" id="UP000195437">
    <property type="component" value="Chromosome"/>
</dbReference>
<comment type="similarity">
    <text evidence="2">Belongs to the tRNA methyltransferase O family.</text>
</comment>
<accession>A0A1Y0IIP7</accession>
<gene>
    <name evidence="4" type="ORF">CBW65_03245</name>
</gene>
<dbReference type="InterPro" id="IPR040372">
    <property type="entry name" value="YaeB-like"/>
</dbReference>
<dbReference type="InterPro" id="IPR036413">
    <property type="entry name" value="YaeB-like_sf"/>
</dbReference>
<evidence type="ECO:0000256" key="2">
    <source>
        <dbReference type="ARBA" id="ARBA00033753"/>
    </source>
</evidence>
<name>A0A1Y0IIP7_9BACL</name>